<gene>
    <name evidence="1" type="ORF">EYF80_003287</name>
</gene>
<accession>A0A4Z2J913</accession>
<keyword evidence="2" id="KW-1185">Reference proteome</keyword>
<protein>
    <submittedName>
        <fullName evidence="1">Uncharacterized protein</fullName>
    </submittedName>
</protein>
<comment type="caution">
    <text evidence="1">The sequence shown here is derived from an EMBL/GenBank/DDBJ whole genome shotgun (WGS) entry which is preliminary data.</text>
</comment>
<dbReference type="Proteomes" id="UP000314294">
    <property type="component" value="Unassembled WGS sequence"/>
</dbReference>
<evidence type="ECO:0000313" key="1">
    <source>
        <dbReference type="EMBL" id="TNN86517.1"/>
    </source>
</evidence>
<organism evidence="1 2">
    <name type="scientific">Liparis tanakae</name>
    <name type="common">Tanaka's snailfish</name>
    <dbReference type="NCBI Taxonomy" id="230148"/>
    <lineage>
        <taxon>Eukaryota</taxon>
        <taxon>Metazoa</taxon>
        <taxon>Chordata</taxon>
        <taxon>Craniata</taxon>
        <taxon>Vertebrata</taxon>
        <taxon>Euteleostomi</taxon>
        <taxon>Actinopterygii</taxon>
        <taxon>Neopterygii</taxon>
        <taxon>Teleostei</taxon>
        <taxon>Neoteleostei</taxon>
        <taxon>Acanthomorphata</taxon>
        <taxon>Eupercaria</taxon>
        <taxon>Perciformes</taxon>
        <taxon>Cottioidei</taxon>
        <taxon>Cottales</taxon>
        <taxon>Liparidae</taxon>
        <taxon>Liparis</taxon>
    </lineage>
</organism>
<proteinExistence type="predicted"/>
<reference evidence="1 2" key="1">
    <citation type="submission" date="2019-03" db="EMBL/GenBank/DDBJ databases">
        <title>First draft genome of Liparis tanakae, snailfish: a comprehensive survey of snailfish specific genes.</title>
        <authorList>
            <person name="Kim W."/>
            <person name="Song I."/>
            <person name="Jeong J.-H."/>
            <person name="Kim D."/>
            <person name="Kim S."/>
            <person name="Ryu S."/>
            <person name="Song J.Y."/>
            <person name="Lee S.K."/>
        </authorList>
    </citation>
    <scope>NUCLEOTIDE SEQUENCE [LARGE SCALE GENOMIC DNA]</scope>
    <source>
        <tissue evidence="1">Muscle</tissue>
    </source>
</reference>
<dbReference type="EMBL" id="SRLO01000015">
    <property type="protein sequence ID" value="TNN86517.1"/>
    <property type="molecule type" value="Genomic_DNA"/>
</dbReference>
<sequence length="114" mass="12524">MPAGSFFERCTSERDKALHYSSISILENKFVSCPDQSERSPESVSKQISAAADSLSLHILLSVKEREGSGRVRRDLAFTGSLYVTTNNAKGQCASDCTVDGSVHRQDKDSSLHW</sequence>
<name>A0A4Z2J913_9TELE</name>
<evidence type="ECO:0000313" key="2">
    <source>
        <dbReference type="Proteomes" id="UP000314294"/>
    </source>
</evidence>
<dbReference type="AlphaFoldDB" id="A0A4Z2J913"/>